<accession>A0ABP0NEB3</accession>
<evidence type="ECO:0000256" key="1">
    <source>
        <dbReference type="SAM" id="MobiDB-lite"/>
    </source>
</evidence>
<dbReference type="EMBL" id="CAXAMN010021589">
    <property type="protein sequence ID" value="CAK9061202.1"/>
    <property type="molecule type" value="Genomic_DNA"/>
</dbReference>
<feature type="non-terminal residue" evidence="2">
    <location>
        <position position="1"/>
    </location>
</feature>
<evidence type="ECO:0000313" key="2">
    <source>
        <dbReference type="EMBL" id="CAK9061202.1"/>
    </source>
</evidence>
<sequence>ELAMAQRLSARAGETARTSHSPMLSPGELQNERAEDLCPETHPEVEVQPSQGTQHPAGSSLSAPPVGPAAPQGVQDDTDIPDLRRLPFADWLASLDPSGSLLCYLSVLEECYDTVAQIAQTYTVVDKDARKRLDPLLFADLGIAEMHRNLFTDWFVRFCGVESALALHPRLLGWTADCGSAEDGAGDIM</sequence>
<protein>
    <submittedName>
        <fullName evidence="2">Uncharacterized protein</fullName>
    </submittedName>
</protein>
<name>A0ABP0NEB3_9DINO</name>
<proteinExistence type="predicted"/>
<keyword evidence="3" id="KW-1185">Reference proteome</keyword>
<dbReference type="Proteomes" id="UP001642484">
    <property type="component" value="Unassembled WGS sequence"/>
</dbReference>
<feature type="compositionally biased region" description="Polar residues" evidence="1">
    <location>
        <begin position="48"/>
        <end position="62"/>
    </location>
</feature>
<reference evidence="2 3" key="1">
    <citation type="submission" date="2024-02" db="EMBL/GenBank/DDBJ databases">
        <authorList>
            <person name="Chen Y."/>
            <person name="Shah S."/>
            <person name="Dougan E. K."/>
            <person name="Thang M."/>
            <person name="Chan C."/>
        </authorList>
    </citation>
    <scope>NUCLEOTIDE SEQUENCE [LARGE SCALE GENOMIC DNA]</scope>
</reference>
<feature type="compositionally biased region" description="Basic and acidic residues" evidence="1">
    <location>
        <begin position="30"/>
        <end position="45"/>
    </location>
</feature>
<organism evidence="2 3">
    <name type="scientific">Durusdinium trenchii</name>
    <dbReference type="NCBI Taxonomy" id="1381693"/>
    <lineage>
        <taxon>Eukaryota</taxon>
        <taxon>Sar</taxon>
        <taxon>Alveolata</taxon>
        <taxon>Dinophyceae</taxon>
        <taxon>Suessiales</taxon>
        <taxon>Symbiodiniaceae</taxon>
        <taxon>Durusdinium</taxon>
    </lineage>
</organism>
<comment type="caution">
    <text evidence="2">The sequence shown here is derived from an EMBL/GenBank/DDBJ whole genome shotgun (WGS) entry which is preliminary data.</text>
</comment>
<feature type="region of interest" description="Disordered" evidence="1">
    <location>
        <begin position="1"/>
        <end position="79"/>
    </location>
</feature>
<gene>
    <name evidence="2" type="ORF">CCMP2556_LOCUS30103</name>
</gene>
<evidence type="ECO:0000313" key="3">
    <source>
        <dbReference type="Proteomes" id="UP001642484"/>
    </source>
</evidence>